<organism evidence="1 2">
    <name type="scientific">Smittium mucronatum</name>
    <dbReference type="NCBI Taxonomy" id="133383"/>
    <lineage>
        <taxon>Eukaryota</taxon>
        <taxon>Fungi</taxon>
        <taxon>Fungi incertae sedis</taxon>
        <taxon>Zoopagomycota</taxon>
        <taxon>Kickxellomycotina</taxon>
        <taxon>Harpellomycetes</taxon>
        <taxon>Harpellales</taxon>
        <taxon>Legeriomycetaceae</taxon>
        <taxon>Smittium</taxon>
    </lineage>
</organism>
<dbReference type="Proteomes" id="UP000187455">
    <property type="component" value="Unassembled WGS sequence"/>
</dbReference>
<evidence type="ECO:0000313" key="2">
    <source>
        <dbReference type="Proteomes" id="UP000187455"/>
    </source>
</evidence>
<dbReference type="AlphaFoldDB" id="A0A1R0H418"/>
<proteinExistence type="predicted"/>
<keyword evidence="2" id="KW-1185">Reference proteome</keyword>
<dbReference type="EMBL" id="LSSL01000715">
    <property type="protein sequence ID" value="OLY83875.1"/>
    <property type="molecule type" value="Genomic_DNA"/>
</dbReference>
<evidence type="ECO:0000313" key="1">
    <source>
        <dbReference type="EMBL" id="OLY83875.1"/>
    </source>
</evidence>
<comment type="caution">
    <text evidence="1">The sequence shown here is derived from an EMBL/GenBank/DDBJ whole genome shotgun (WGS) entry which is preliminary data.</text>
</comment>
<gene>
    <name evidence="1" type="ORF">AYI68_g1980</name>
</gene>
<name>A0A1R0H418_9FUNG</name>
<reference evidence="1 2" key="1">
    <citation type="journal article" date="2016" name="Mol. Biol. Evol.">
        <title>Genome-Wide Survey of Gut Fungi (Harpellales) Reveals the First Horizontally Transferred Ubiquitin Gene from a Mosquito Host.</title>
        <authorList>
            <person name="Wang Y."/>
            <person name="White M.M."/>
            <person name="Kvist S."/>
            <person name="Moncalvo J.M."/>
        </authorList>
    </citation>
    <scope>NUCLEOTIDE SEQUENCE [LARGE SCALE GENOMIC DNA]</scope>
    <source>
        <strain evidence="1 2">ALG-7-W6</strain>
    </source>
</reference>
<protein>
    <submittedName>
        <fullName evidence="1">Uncharacterized protein</fullName>
    </submittedName>
</protein>
<sequence length="140" mass="16367">MCKFELKGWQSSVFNYSSIEGDEEFKIKSPDNISSFEECLKLEAELEIRMVEEMKISVYLAKECYKILEIWSENSERSMADFIQMMGSIQNAATCPNCDFRNPQNLYRCINHGESTINDRFVLKMVLIDITSKVFYLKLN</sequence>
<accession>A0A1R0H418</accession>